<dbReference type="AlphaFoldDB" id="A0A7R9KNG2"/>
<accession>A0A7R9KNG2</accession>
<evidence type="ECO:0000313" key="1">
    <source>
        <dbReference type="EMBL" id="CAD7626050.1"/>
    </source>
</evidence>
<evidence type="ECO:0000313" key="2">
    <source>
        <dbReference type="Proteomes" id="UP000759131"/>
    </source>
</evidence>
<sequence>MQQLSVATNENAPYMSGVKRYMNDKTQAIDGIDGQSDLGIGDLSILDSRLEAVTYSYTHYTSSYTFTTPVYQSIHLYGQVAYPSKQQPIETIDELFTAQINGQIDLILNEKNPYVPTIRRIYIKISDKNSSKNL</sequence>
<reference evidence="1" key="1">
    <citation type="submission" date="2020-11" db="EMBL/GenBank/DDBJ databases">
        <authorList>
            <person name="Tran Van P."/>
        </authorList>
    </citation>
    <scope>NUCLEOTIDE SEQUENCE</scope>
</reference>
<gene>
    <name evidence="1" type="ORF">OSB1V03_LOCUS6483</name>
</gene>
<keyword evidence="2" id="KW-1185">Reference proteome</keyword>
<dbReference type="SUPFAM" id="SSF53850">
    <property type="entry name" value="Periplasmic binding protein-like II"/>
    <property type="match status" value="1"/>
</dbReference>
<protein>
    <submittedName>
        <fullName evidence="1">Uncharacterized protein</fullName>
    </submittedName>
</protein>
<dbReference type="Proteomes" id="UP000759131">
    <property type="component" value="Unassembled WGS sequence"/>
</dbReference>
<organism evidence="1">
    <name type="scientific">Medioppia subpectinata</name>
    <dbReference type="NCBI Taxonomy" id="1979941"/>
    <lineage>
        <taxon>Eukaryota</taxon>
        <taxon>Metazoa</taxon>
        <taxon>Ecdysozoa</taxon>
        <taxon>Arthropoda</taxon>
        <taxon>Chelicerata</taxon>
        <taxon>Arachnida</taxon>
        <taxon>Acari</taxon>
        <taxon>Acariformes</taxon>
        <taxon>Sarcoptiformes</taxon>
        <taxon>Oribatida</taxon>
        <taxon>Brachypylina</taxon>
        <taxon>Oppioidea</taxon>
        <taxon>Oppiidae</taxon>
        <taxon>Medioppia</taxon>
    </lineage>
</organism>
<proteinExistence type="predicted"/>
<dbReference type="EMBL" id="CAJPIZ010003528">
    <property type="protein sequence ID" value="CAG2106480.1"/>
    <property type="molecule type" value="Genomic_DNA"/>
</dbReference>
<dbReference type="EMBL" id="OC858103">
    <property type="protein sequence ID" value="CAD7626050.1"/>
    <property type="molecule type" value="Genomic_DNA"/>
</dbReference>
<dbReference type="OrthoDB" id="6501534at2759"/>
<name>A0A7R9KNG2_9ACAR</name>